<dbReference type="eggNOG" id="COG4866">
    <property type="taxonomic scope" value="Bacteria"/>
</dbReference>
<dbReference type="SUPFAM" id="SSF55729">
    <property type="entry name" value="Acyl-CoA N-acyltransferases (Nat)"/>
    <property type="match status" value="2"/>
</dbReference>
<dbReference type="Proteomes" id="UP000010808">
    <property type="component" value="Chromosome"/>
</dbReference>
<dbReference type="Pfam" id="PF09924">
    <property type="entry name" value="LPG_synthase_C"/>
    <property type="match status" value="1"/>
</dbReference>
<dbReference type="STRING" id="1121451.DESAM_22529"/>
<proteinExistence type="predicted"/>
<dbReference type="PIRSF" id="PIRSF018688">
    <property type="entry name" value="UCP018688"/>
    <property type="match status" value="1"/>
</dbReference>
<dbReference type="InterPro" id="IPR024320">
    <property type="entry name" value="LPG_synthase_C"/>
</dbReference>
<name>L0RGS6_9BACT</name>
<dbReference type="PATRIC" id="fig|1121451.3.peg.2742"/>
<dbReference type="OrthoDB" id="9765580at2"/>
<evidence type="ECO:0000313" key="3">
    <source>
        <dbReference type="Proteomes" id="UP000010808"/>
    </source>
</evidence>
<dbReference type="KEGG" id="dhy:DESAM_22529"/>
<dbReference type="PANTHER" id="PTHR41373:SF1">
    <property type="entry name" value="PHOSPHATIDYLGLYCEROL LYSYLTRANSFERASE C-TERMINAL DOMAIN-CONTAINING PROTEIN"/>
    <property type="match status" value="1"/>
</dbReference>
<accession>L0RGS6</accession>
<keyword evidence="3" id="KW-1185">Reference proteome</keyword>
<feature type="domain" description="Phosphatidylglycerol lysyltransferase C-terminal" evidence="1">
    <location>
        <begin position="27"/>
        <end position="289"/>
    </location>
</feature>
<dbReference type="PANTHER" id="PTHR41373">
    <property type="entry name" value="DUF2156 DOMAIN-CONTAINING PROTEIN"/>
    <property type="match status" value="1"/>
</dbReference>
<dbReference type="AlphaFoldDB" id="L0RGS6"/>
<dbReference type="RefSeq" id="WP_015337394.1">
    <property type="nucleotide sequence ID" value="NC_020055.1"/>
</dbReference>
<dbReference type="EMBL" id="FO203522">
    <property type="protein sequence ID" value="CCO24796.1"/>
    <property type="molecule type" value="Genomic_DNA"/>
</dbReference>
<sequence length="294" mass="34658">MSSQFKPITLEYQDKFEQALSACPQCTSDYTFANIWGWTEHYGLELRHGKDNLIHVRQTKPEIINWAPIGDWLNTDWSKCSLMNTSGTKFTRIPEKLALHWQDVFGDKLLIEENRDHFDYIYSVPELIELRGNRFHKKKNLYRQFMKKYDYEYREITEDCVEEVLEMQLEWYRWQEENNNSAALVAENEAIAKVLKEMDTIKNLTGGTLRIDNRIIAYTIAEALGDDTVVIHFEKGNTYFKGVYQAINQMFLENNASDRKFVNREQDLGEPGLRKAKMSYNPVDFMKKYEVAVL</sequence>
<dbReference type="HOGENOM" id="CLU_058411_0_0_7"/>
<evidence type="ECO:0000259" key="1">
    <source>
        <dbReference type="Pfam" id="PF09924"/>
    </source>
</evidence>
<reference evidence="2 3" key="1">
    <citation type="submission" date="2012-10" db="EMBL/GenBank/DDBJ databases">
        <authorList>
            <person name="Genoscope - CEA"/>
        </authorList>
    </citation>
    <scope>NUCLEOTIDE SEQUENCE [LARGE SCALE GENOMIC DNA]</scope>
    <source>
        <strain evidence="3">AM13 / DSM 14728</strain>
    </source>
</reference>
<dbReference type="Gene3D" id="3.40.630.30">
    <property type="match status" value="1"/>
</dbReference>
<evidence type="ECO:0000313" key="2">
    <source>
        <dbReference type="EMBL" id="CCO24796.1"/>
    </source>
</evidence>
<dbReference type="InterPro" id="IPR016732">
    <property type="entry name" value="UCP018688"/>
</dbReference>
<protein>
    <recommendedName>
        <fullName evidence="1">Phosphatidylglycerol lysyltransferase C-terminal domain-containing protein</fullName>
    </recommendedName>
</protein>
<gene>
    <name evidence="2" type="ORF">DESAM_22529</name>
</gene>
<organism evidence="2 3">
    <name type="scientific">Maridesulfovibrio hydrothermalis AM13 = DSM 14728</name>
    <dbReference type="NCBI Taxonomy" id="1121451"/>
    <lineage>
        <taxon>Bacteria</taxon>
        <taxon>Pseudomonadati</taxon>
        <taxon>Thermodesulfobacteriota</taxon>
        <taxon>Desulfovibrionia</taxon>
        <taxon>Desulfovibrionales</taxon>
        <taxon>Desulfovibrionaceae</taxon>
        <taxon>Maridesulfovibrio</taxon>
    </lineage>
</organism>
<dbReference type="InterPro" id="IPR016181">
    <property type="entry name" value="Acyl_CoA_acyltransferase"/>
</dbReference>